<dbReference type="InterPro" id="IPR007238">
    <property type="entry name" value="DNA_primase_lsu_euk/arc"/>
</dbReference>
<evidence type="ECO:0000259" key="9">
    <source>
        <dbReference type="Pfam" id="PF04104"/>
    </source>
</evidence>
<feature type="compositionally biased region" description="Basic and acidic residues" evidence="8">
    <location>
        <begin position="381"/>
        <end position="391"/>
    </location>
</feature>
<evidence type="ECO:0000256" key="7">
    <source>
        <dbReference type="ARBA" id="ARBA00023014"/>
    </source>
</evidence>
<dbReference type="PANTHER" id="PTHR10537">
    <property type="entry name" value="DNA PRIMASE LARGE SUBUNIT"/>
    <property type="match status" value="1"/>
</dbReference>
<evidence type="ECO:0000256" key="4">
    <source>
        <dbReference type="ARBA" id="ARBA00022705"/>
    </source>
</evidence>
<dbReference type="Gene3D" id="1.20.930.80">
    <property type="match status" value="1"/>
</dbReference>
<evidence type="ECO:0000313" key="11">
    <source>
        <dbReference type="Proteomes" id="UP001158576"/>
    </source>
</evidence>
<evidence type="ECO:0000256" key="8">
    <source>
        <dbReference type="SAM" id="MobiDB-lite"/>
    </source>
</evidence>
<dbReference type="Proteomes" id="UP001158576">
    <property type="component" value="Chromosome PAR"/>
</dbReference>
<accession>A0ABN7RWF7</accession>
<dbReference type="Pfam" id="PF04104">
    <property type="entry name" value="DNA_primase_lrg"/>
    <property type="match status" value="1"/>
</dbReference>
<keyword evidence="7" id="KW-0411">Iron-sulfur</keyword>
<keyword evidence="6" id="KW-0408">Iron</keyword>
<keyword evidence="11" id="KW-1185">Reference proteome</keyword>
<protein>
    <submittedName>
        <fullName evidence="10">Oidioi.mRNA.OKI2018_I69.PAR.g11522.t1.cds</fullName>
    </submittedName>
</protein>
<dbReference type="EMBL" id="OU015568">
    <property type="protein sequence ID" value="CAG5087345.1"/>
    <property type="molecule type" value="Genomic_DNA"/>
</dbReference>
<comment type="cofactor">
    <cofactor evidence="1">
        <name>[4Fe-4S] cluster</name>
        <dbReference type="ChEBI" id="CHEBI:49883"/>
    </cofactor>
</comment>
<keyword evidence="5" id="KW-0479">Metal-binding</keyword>
<feature type="domain" description="DNA primase large subunit C-terminal" evidence="9">
    <location>
        <begin position="172"/>
        <end position="338"/>
    </location>
</feature>
<feature type="region of interest" description="Disordered" evidence="8">
    <location>
        <begin position="355"/>
        <end position="399"/>
    </location>
</feature>
<evidence type="ECO:0000256" key="1">
    <source>
        <dbReference type="ARBA" id="ARBA00001966"/>
    </source>
</evidence>
<gene>
    <name evidence="10" type="ORF">OKIOD_LOCUS3080</name>
</gene>
<organism evidence="10 11">
    <name type="scientific">Oikopleura dioica</name>
    <name type="common">Tunicate</name>
    <dbReference type="NCBI Taxonomy" id="34765"/>
    <lineage>
        <taxon>Eukaryota</taxon>
        <taxon>Metazoa</taxon>
        <taxon>Chordata</taxon>
        <taxon>Tunicata</taxon>
        <taxon>Appendicularia</taxon>
        <taxon>Copelata</taxon>
        <taxon>Oikopleuridae</taxon>
        <taxon>Oikopleura</taxon>
    </lineage>
</organism>
<dbReference type="InterPro" id="IPR058560">
    <property type="entry name" value="DNA_primase_C"/>
</dbReference>
<keyword evidence="4" id="KW-0235">DNA replication</keyword>
<keyword evidence="2" id="KW-0004">4Fe-4S</keyword>
<dbReference type="PANTHER" id="PTHR10537:SF3">
    <property type="entry name" value="DNA PRIMASE LARGE SUBUNIT"/>
    <property type="match status" value="1"/>
</dbReference>
<sequence length="399" mass="46166">MLKLAFCKQPDLKQWFVRNEVNLFRYRFNKMSSKGKIRFFELSKFNLESIEKGEITGELEANLNDCSNITTASAKTWYRIPWTQVGRLVTRRSIFIDEGKAYVPEEDLIEFVVGKFRSECNRWLAGLAKKFDVMMENEQERLVPILKSFGNTIADADFSSTEGRLTINSIETMRKTSLPPCIRQLLDALQVDNKLKHDGRVHLWAFFKAAGMPLEDALKFTFTRMTAYANPEKEFKYNVRHVYGKEGGGKGVGAYGCSTKIKALPVEGQYQGCPFKHQRNLKQQLRNWGVKEVDIDKIKKKADDGHYQVACNQFFKSTHKDKEEKLDLITILHPNNFFDQSFDWNTGEHKLLKAEDTAKSEAMETSTYEPAWETTLPMSQAEKESQSQKEFEQDDFMEE</sequence>
<evidence type="ECO:0000256" key="5">
    <source>
        <dbReference type="ARBA" id="ARBA00022723"/>
    </source>
</evidence>
<evidence type="ECO:0000313" key="10">
    <source>
        <dbReference type="EMBL" id="CAG5087345.1"/>
    </source>
</evidence>
<evidence type="ECO:0000256" key="6">
    <source>
        <dbReference type="ARBA" id="ARBA00023004"/>
    </source>
</evidence>
<name>A0ABN7RWF7_OIKDI</name>
<evidence type="ECO:0000256" key="3">
    <source>
        <dbReference type="ARBA" id="ARBA00022515"/>
    </source>
</evidence>
<reference evidence="10 11" key="1">
    <citation type="submission" date="2021-04" db="EMBL/GenBank/DDBJ databases">
        <authorList>
            <person name="Bliznina A."/>
        </authorList>
    </citation>
    <scope>NUCLEOTIDE SEQUENCE [LARGE SCALE GENOMIC DNA]</scope>
</reference>
<dbReference type="Pfam" id="PF26466">
    <property type="entry name" value="DNA_primase_lrg_N"/>
    <property type="match status" value="1"/>
</dbReference>
<evidence type="ECO:0000256" key="2">
    <source>
        <dbReference type="ARBA" id="ARBA00022485"/>
    </source>
</evidence>
<keyword evidence="3" id="KW-0639">Primosome</keyword>
<proteinExistence type="predicted"/>